<dbReference type="InterPro" id="IPR036388">
    <property type="entry name" value="WH-like_DNA-bd_sf"/>
</dbReference>
<evidence type="ECO:0000259" key="2">
    <source>
        <dbReference type="Pfam" id="PF00931"/>
    </source>
</evidence>
<dbReference type="PANTHER" id="PTHR22845:SF5">
    <property type="entry name" value="APOPTOTIC PROTEASE-ACTIVATING FACTOR 1"/>
    <property type="match status" value="1"/>
</dbReference>
<evidence type="ECO:0000313" key="3">
    <source>
        <dbReference type="EMBL" id="AXS78239.1"/>
    </source>
</evidence>
<feature type="domain" description="NB-ARC" evidence="2">
    <location>
        <begin position="129"/>
        <end position="293"/>
    </location>
</feature>
<dbReference type="SUPFAM" id="SSF47986">
    <property type="entry name" value="DEATH domain"/>
    <property type="match status" value="1"/>
</dbReference>
<dbReference type="InterPro" id="IPR027417">
    <property type="entry name" value="P-loop_NTPase"/>
</dbReference>
<gene>
    <name evidence="3" type="primary">ced-4</name>
</gene>
<name>A0A346RVJ9_ANISI</name>
<dbReference type="SUPFAM" id="SSF52540">
    <property type="entry name" value="P-loop containing nucleoside triphosphate hydrolases"/>
    <property type="match status" value="1"/>
</dbReference>
<accession>A0A346RVJ9</accession>
<dbReference type="Gene3D" id="3.40.50.300">
    <property type="entry name" value="P-loop containing nucleotide triphosphate hydrolases"/>
    <property type="match status" value="1"/>
</dbReference>
<reference evidence="3" key="1">
    <citation type="submission" date="2017-10" db="EMBL/GenBank/DDBJ databases">
        <authorList>
            <person name="Banno H."/>
            <person name="Chua N.-H."/>
        </authorList>
    </citation>
    <scope>NUCLEOTIDE SEQUENCE</scope>
</reference>
<dbReference type="Gene3D" id="1.10.533.10">
    <property type="entry name" value="Death Domain, Fas"/>
    <property type="match status" value="1"/>
</dbReference>
<dbReference type="InterPro" id="IPR002182">
    <property type="entry name" value="NB-ARC"/>
</dbReference>
<organism evidence="3">
    <name type="scientific">Anisakis simplex</name>
    <name type="common">Herring worm</name>
    <dbReference type="NCBI Taxonomy" id="6269"/>
    <lineage>
        <taxon>Eukaryota</taxon>
        <taxon>Metazoa</taxon>
        <taxon>Ecdysozoa</taxon>
        <taxon>Nematoda</taxon>
        <taxon>Chromadorea</taxon>
        <taxon>Rhabditida</taxon>
        <taxon>Spirurina</taxon>
        <taxon>Ascaridomorpha</taxon>
        <taxon>Ascaridoidea</taxon>
        <taxon>Anisakidae</taxon>
        <taxon>Anisakis</taxon>
        <taxon>Anisakis simplex complex</taxon>
    </lineage>
</organism>
<dbReference type="GO" id="GO:0043531">
    <property type="term" value="F:ADP binding"/>
    <property type="evidence" value="ECO:0007669"/>
    <property type="project" value="InterPro"/>
</dbReference>
<dbReference type="CDD" id="cd01671">
    <property type="entry name" value="CARD"/>
    <property type="match status" value="1"/>
</dbReference>
<dbReference type="PANTHER" id="PTHR22845">
    <property type="entry name" value="APOPTOTIC PROTEASE-ACTIVATING FACTOR 1"/>
    <property type="match status" value="1"/>
</dbReference>
<proteinExistence type="predicted"/>
<dbReference type="PRINTS" id="PR00364">
    <property type="entry name" value="DISEASERSIST"/>
</dbReference>
<dbReference type="Gene3D" id="1.10.10.10">
    <property type="entry name" value="Winged helix-like DNA-binding domain superfamily/Winged helix DNA-binding domain"/>
    <property type="match status" value="1"/>
</dbReference>
<protein>
    <submittedName>
        <fullName evidence="3">Cell death abnormality protein 4</fullName>
    </submittedName>
</protein>
<dbReference type="EMBL" id="MG210727">
    <property type="protein sequence ID" value="AXS78239.1"/>
    <property type="molecule type" value="Genomic_DNA"/>
</dbReference>
<keyword evidence="1" id="KW-0053">Apoptosis</keyword>
<dbReference type="AlphaFoldDB" id="A0A346RVJ9"/>
<dbReference type="GO" id="GO:0006915">
    <property type="term" value="P:apoptotic process"/>
    <property type="evidence" value="ECO:0007669"/>
    <property type="project" value="UniProtKB-KW"/>
</dbReference>
<sequence>MLPEHHSRTLAVALDLLLKDFEPREAVPYMVAKLIFSDDQQDVILTKPTRRQRVLEFLRQYRRSAIDLGALIHFFEENGQLHLSAAVSKNIRPEQRVLLSERDIRSRLLRESNLPGPIKNYVKRDDLTRNLGSTLIKYASYEKFWLVVHGMAGCGKSTLVANVLRDCPELLSRYYEHVIWVNDGRSSKDSLSSLYADLFVLLTDSTQITGHESMDFMRSQVKMALLDKPNALIILDDVLLDETVRWFDELQCRIVATTRNLEIFQAASNDIIQFPMSPSGFTYDECVMFIKKAQLSNVSDETMIRRLHNVTDGLPAMINIILQLARDNQQRLGWLCSQLERRSLGSFKCISSYRYSTLEDALQVSFDMLAFPPKEVLSCLAVFPAGEWLPVESIYATEEQLAILAKHSFLDERHLEHNNQNCHSQFEYRIHPLIANFIKRTIHKDPAFVEELRSILKIRLRDCVKNGNDERIRARIQSFDTSLLDLNLIDDYLSESDVYVKQGRHTNTTVSCDNQLISSNSPNPTNKQSESVIRANRTFSSNRRTNYCEFM</sequence>
<evidence type="ECO:0000256" key="1">
    <source>
        <dbReference type="ARBA" id="ARBA00022703"/>
    </source>
</evidence>
<dbReference type="InterPro" id="IPR011029">
    <property type="entry name" value="DEATH-like_dom_sf"/>
</dbReference>
<dbReference type="GO" id="GO:0005829">
    <property type="term" value="C:cytosol"/>
    <property type="evidence" value="ECO:0007669"/>
    <property type="project" value="UniProtKB-ARBA"/>
</dbReference>
<dbReference type="Pfam" id="PF00931">
    <property type="entry name" value="NB-ARC"/>
    <property type="match status" value="1"/>
</dbReference>